<dbReference type="Pfam" id="PF15922">
    <property type="entry name" value="YjeJ"/>
    <property type="match status" value="1"/>
</dbReference>
<proteinExistence type="predicted"/>
<gene>
    <name evidence="1" type="ORF">EH105704_02_00660</name>
</gene>
<protein>
    <submittedName>
        <fullName evidence="1">Uncharacterized protein</fullName>
    </submittedName>
</protein>
<dbReference type="eggNOG" id="ENOG502Z8ET">
    <property type="taxonomic scope" value="Bacteria"/>
</dbReference>
<evidence type="ECO:0000313" key="2">
    <source>
        <dbReference type="Proteomes" id="UP000010297"/>
    </source>
</evidence>
<dbReference type="AlphaFoldDB" id="H5UZ79"/>
<name>H5UZ79_ATLHE</name>
<accession>H5UZ79</accession>
<sequence length="127" mass="14783">MLDFIPLYDMDLLADGKMEYDSYTPPLWKLSLFRRYLLFVFKYQQDNNQDAWCGTVIKTDAQQGTEQATGASQRAIKFSRRLQKIANKPCQVFCIDITPSDDQELTKEQCLNSLHRLCISVIRRTAH</sequence>
<evidence type="ECO:0000313" key="1">
    <source>
        <dbReference type="EMBL" id="GAB51037.1"/>
    </source>
</evidence>
<comment type="caution">
    <text evidence="1">The sequence shown here is derived from an EMBL/GenBank/DDBJ whole genome shotgun (WGS) entry which is preliminary data.</text>
</comment>
<organism evidence="1 2">
    <name type="scientific">Atlantibacter hermannii NBRC 105704</name>
    <dbReference type="NCBI Taxonomy" id="1115512"/>
    <lineage>
        <taxon>Bacteria</taxon>
        <taxon>Pseudomonadati</taxon>
        <taxon>Pseudomonadota</taxon>
        <taxon>Gammaproteobacteria</taxon>
        <taxon>Enterobacterales</taxon>
        <taxon>Enterobacteriaceae</taxon>
        <taxon>Atlantibacter</taxon>
    </lineage>
</organism>
<dbReference type="InterPro" id="IPR031810">
    <property type="entry name" value="YjeJ-like"/>
</dbReference>
<dbReference type="Proteomes" id="UP000010297">
    <property type="component" value="Unassembled WGS sequence"/>
</dbReference>
<dbReference type="EMBL" id="BAFF01000002">
    <property type="protein sequence ID" value="GAB51037.1"/>
    <property type="molecule type" value="Genomic_DNA"/>
</dbReference>
<keyword evidence="2" id="KW-1185">Reference proteome</keyword>
<reference evidence="1 2" key="1">
    <citation type="submission" date="2012-02" db="EMBL/GenBank/DDBJ databases">
        <title>Whole genome shotgun sequence of Escherichia hermannii NBRC 105704.</title>
        <authorList>
            <person name="Yoshida I."/>
            <person name="Hosoyama A."/>
            <person name="Tsuchikane K."/>
            <person name="Katsumata H."/>
            <person name="Yamazaki S."/>
            <person name="Fujita N."/>
        </authorList>
    </citation>
    <scope>NUCLEOTIDE SEQUENCE [LARGE SCALE GENOMIC DNA]</scope>
    <source>
        <strain evidence="1 2">NBRC 105704</strain>
    </source>
</reference>